<reference evidence="1" key="1">
    <citation type="submission" date="2022-10" db="EMBL/GenBank/DDBJ databases">
        <title>Novel sulphate-reducing endosymbionts in the free-living metamonad Anaeramoeba.</title>
        <authorList>
            <person name="Jerlstrom-Hultqvist J."/>
            <person name="Cepicka I."/>
            <person name="Gallot-Lavallee L."/>
            <person name="Salas-Leiva D."/>
            <person name="Curtis B.A."/>
            <person name="Zahonova K."/>
            <person name="Pipaliya S."/>
            <person name="Dacks J."/>
            <person name="Roger A.J."/>
        </authorList>
    </citation>
    <scope>NUCLEOTIDE SEQUENCE</scope>
    <source>
        <strain evidence="1">BMAN</strain>
    </source>
</reference>
<dbReference type="AlphaFoldDB" id="A0A9Q0LSM5"/>
<organism evidence="1 2">
    <name type="scientific">Anaeramoeba ignava</name>
    <name type="common">Anaerobic marine amoeba</name>
    <dbReference type="NCBI Taxonomy" id="1746090"/>
    <lineage>
        <taxon>Eukaryota</taxon>
        <taxon>Metamonada</taxon>
        <taxon>Anaeramoebidae</taxon>
        <taxon>Anaeramoeba</taxon>
    </lineage>
</organism>
<keyword evidence="2" id="KW-1185">Reference proteome</keyword>
<evidence type="ECO:0000313" key="2">
    <source>
        <dbReference type="Proteomes" id="UP001149090"/>
    </source>
</evidence>
<proteinExistence type="predicted"/>
<sequence>MEYIENPETEKAKLQVIIEEYLQSYTKSKTFQLLIARIATNQKLPQELKKFLLKSLNNETTRFENCFQSPNVLVIDMLLHFKAKLINILKTYAFNQLLEREIEKQLGRQYFCKKIMELDLHVKFFMERTDNSFRINEIKNFAKFVVQKYNKLVEKLSDILLVTHSLQISTEIWLALILELGFSYTINSPDSNSIDFDEDLSSTNFASSSLYSLLSNIHQIVDELVDRFQKFFSEEHNLYLLKNTLFQIKKFSLENYHFSHLQSEQSKWNVSTILETKKARQFLSTPEYKLFREEELAKIYNEIINELSISKRKENSNLKTDWGIYHKKYHLSNCYQNYFKCNKKTADCFLNTVSAKNYLEGTDTQNPLEKIVRLSLLEIADGIAYSVPEIALIFRILRNSSKKVPYQDCYSFIFQLSQVFSYSDSNIFLVSPPNLDFFTKFDTQWFRQQFPNCFSDHFRK</sequence>
<comment type="caution">
    <text evidence="1">The sequence shown here is derived from an EMBL/GenBank/DDBJ whole genome shotgun (WGS) entry which is preliminary data.</text>
</comment>
<accession>A0A9Q0LSM5</accession>
<name>A0A9Q0LSM5_ANAIG</name>
<gene>
    <name evidence="1" type="ORF">M0811_00050</name>
</gene>
<evidence type="ECO:0000313" key="1">
    <source>
        <dbReference type="EMBL" id="KAJ5076733.1"/>
    </source>
</evidence>
<dbReference type="Proteomes" id="UP001149090">
    <property type="component" value="Unassembled WGS sequence"/>
</dbReference>
<protein>
    <submittedName>
        <fullName evidence="1">Uncharacterized protein</fullName>
    </submittedName>
</protein>
<dbReference type="EMBL" id="JAPDFW010000059">
    <property type="protein sequence ID" value="KAJ5076733.1"/>
    <property type="molecule type" value="Genomic_DNA"/>
</dbReference>